<protein>
    <recommendedName>
        <fullName evidence="1">SprT-like domain-containing protein</fullName>
    </recommendedName>
</protein>
<dbReference type="Proteomes" id="UP000001822">
    <property type="component" value="Chromosome"/>
</dbReference>
<feature type="domain" description="SprT-like" evidence="1">
    <location>
        <begin position="32"/>
        <end position="103"/>
    </location>
</feature>
<keyword evidence="3" id="KW-1185">Reference proteome</keyword>
<dbReference type="KEGG" id="chu:CHU_3070"/>
<accession>A0A6N4SUZ0</accession>
<reference evidence="2 3" key="1">
    <citation type="journal article" date="2007" name="Appl. Environ. Microbiol.">
        <title>Genome sequence of the cellulolytic gliding bacterium Cytophaga hutchinsonii.</title>
        <authorList>
            <person name="Xie G."/>
            <person name="Bruce D.C."/>
            <person name="Challacombe J.F."/>
            <person name="Chertkov O."/>
            <person name="Detter J.C."/>
            <person name="Gilna P."/>
            <person name="Han C.S."/>
            <person name="Lucas S."/>
            <person name="Misra M."/>
            <person name="Myers G.L."/>
            <person name="Richardson P."/>
            <person name="Tapia R."/>
            <person name="Thayer N."/>
            <person name="Thompson L.S."/>
            <person name="Brettin T.S."/>
            <person name="Henrissat B."/>
            <person name="Wilson D.B."/>
            <person name="McBride M.J."/>
        </authorList>
    </citation>
    <scope>NUCLEOTIDE SEQUENCE [LARGE SCALE GENOMIC DNA]</scope>
    <source>
        <strain evidence="3">ATCC 33406 / DSM 1761 / CIP 103989 / NBRC 15051 / NCIMB 9469 / D465</strain>
    </source>
</reference>
<dbReference type="RefSeq" id="WP_011586420.1">
    <property type="nucleotide sequence ID" value="NC_008255.1"/>
</dbReference>
<dbReference type="AlphaFoldDB" id="A0A6N4SUZ0"/>
<dbReference type="InterPro" id="IPR006640">
    <property type="entry name" value="SprT-like_domain"/>
</dbReference>
<organism evidence="2 3">
    <name type="scientific">Cytophaga hutchinsonii (strain ATCC 33406 / DSM 1761 / CIP 103989 / NBRC 15051 / NCIMB 9469 / D465)</name>
    <dbReference type="NCBI Taxonomy" id="269798"/>
    <lineage>
        <taxon>Bacteria</taxon>
        <taxon>Pseudomonadati</taxon>
        <taxon>Bacteroidota</taxon>
        <taxon>Cytophagia</taxon>
        <taxon>Cytophagales</taxon>
        <taxon>Cytophagaceae</taxon>
        <taxon>Cytophaga</taxon>
    </lineage>
</organism>
<dbReference type="Pfam" id="PF10263">
    <property type="entry name" value="SprT-like"/>
    <property type="match status" value="1"/>
</dbReference>
<proteinExistence type="predicted"/>
<evidence type="ECO:0000313" key="3">
    <source>
        <dbReference type="Proteomes" id="UP000001822"/>
    </source>
</evidence>
<gene>
    <name evidence="2" type="ordered locus">CHU_3070</name>
</gene>
<name>A0A6N4SUZ0_CYTH3</name>
<dbReference type="GO" id="GO:0006950">
    <property type="term" value="P:response to stress"/>
    <property type="evidence" value="ECO:0007669"/>
    <property type="project" value="UniProtKB-ARBA"/>
</dbReference>
<dbReference type="EMBL" id="CP000383">
    <property type="protein sequence ID" value="ABG60311.1"/>
    <property type="molecule type" value="Genomic_DNA"/>
</dbReference>
<sequence length="206" mass="23725">MRSTPDILRAHLPLASIDYAIELWRLGRFYFKASRDRETKLGDYTFDPRTKKHTITVNRGLNQYSFLVTYLHEVAHLVTTIRHGISVKPHGEEWQSAFKEVMYPILKPEVFPADVLLALHLHMFNEPSASSCGDVALMKVLSRYDKDADEYTFLEDLKVGDVFYIKNDSFKIEEFKTKRALCIQLSSGRKYSVAKAMKVKKDLSAS</sequence>
<dbReference type="OrthoDB" id="267364at2"/>
<evidence type="ECO:0000259" key="1">
    <source>
        <dbReference type="Pfam" id="PF10263"/>
    </source>
</evidence>
<evidence type="ECO:0000313" key="2">
    <source>
        <dbReference type="EMBL" id="ABG60311.1"/>
    </source>
</evidence>